<protein>
    <submittedName>
        <fullName evidence="2">Uncharacterized protein DUF262</fullName>
    </submittedName>
</protein>
<dbReference type="InterPro" id="IPR004919">
    <property type="entry name" value="GmrSD_N"/>
</dbReference>
<evidence type="ECO:0000313" key="2">
    <source>
        <dbReference type="EMBL" id="TQM41511.1"/>
    </source>
</evidence>
<dbReference type="Pfam" id="PF03235">
    <property type="entry name" value="GmrSD_N"/>
    <property type="match status" value="1"/>
</dbReference>
<gene>
    <name evidence="2" type="ORF">BC670_2487</name>
</gene>
<reference evidence="2 3" key="1">
    <citation type="submission" date="2019-06" db="EMBL/GenBank/DDBJ databases">
        <title>Genomic Encyclopedia of Archaeal and Bacterial Type Strains, Phase II (KMG-II): from individual species to whole genera.</title>
        <authorList>
            <person name="Goeker M."/>
        </authorList>
    </citation>
    <scope>NUCLEOTIDE SEQUENCE [LARGE SCALE GENOMIC DNA]</scope>
    <source>
        <strain evidence="2 3">DSM 24789</strain>
    </source>
</reference>
<comment type="caution">
    <text evidence="2">The sequence shown here is derived from an EMBL/GenBank/DDBJ whole genome shotgun (WGS) entry which is preliminary data.</text>
</comment>
<evidence type="ECO:0000313" key="3">
    <source>
        <dbReference type="Proteomes" id="UP000320773"/>
    </source>
</evidence>
<dbReference type="EMBL" id="VFPJ01000001">
    <property type="protein sequence ID" value="TQM41511.1"/>
    <property type="molecule type" value="Genomic_DNA"/>
</dbReference>
<dbReference type="Proteomes" id="UP000320773">
    <property type="component" value="Unassembled WGS sequence"/>
</dbReference>
<dbReference type="PANTHER" id="PTHR35149">
    <property type="entry name" value="SLL5132 PROTEIN"/>
    <property type="match status" value="1"/>
</dbReference>
<dbReference type="AlphaFoldDB" id="A0A543G605"/>
<organism evidence="2 3">
    <name type="scientific">Flavobacterium branchiophilum</name>
    <dbReference type="NCBI Taxonomy" id="55197"/>
    <lineage>
        <taxon>Bacteria</taxon>
        <taxon>Pseudomonadati</taxon>
        <taxon>Bacteroidota</taxon>
        <taxon>Flavobacteriia</taxon>
        <taxon>Flavobacteriales</taxon>
        <taxon>Flavobacteriaceae</taxon>
        <taxon>Flavobacterium</taxon>
    </lineage>
</organism>
<name>A0A543G605_9FLAO</name>
<evidence type="ECO:0000259" key="1">
    <source>
        <dbReference type="Pfam" id="PF03235"/>
    </source>
</evidence>
<dbReference type="PANTHER" id="PTHR35149:SF1">
    <property type="entry name" value="DUF5655 DOMAIN-CONTAINING PROTEIN"/>
    <property type="match status" value="1"/>
</dbReference>
<accession>A0A543G605</accession>
<dbReference type="RefSeq" id="WP_089081503.1">
    <property type="nucleotide sequence ID" value="NZ_VFPJ01000001.1"/>
</dbReference>
<feature type="domain" description="GmrSD restriction endonucleases N-terminal" evidence="1">
    <location>
        <begin position="11"/>
        <end position="225"/>
    </location>
</feature>
<proteinExistence type="predicted"/>
<sequence length="623" mass="74282">MSNNLIPKAINQLLDKQFFIPNYQRGYRWTKLQVEQLLDDIDSFSPREITAETKTFYCLQPVVVKLMYEKNKPEKNNLVGDWYEVIDGQQRLTTIYIILQYINQKWQGEDKIPQFKLDYETRESCVPFLSSLKVNADNTVDINKTNIDFFHISQAMQTIREWQLNYVSKKNKVFNQASFQSTFFEYSKIIWYEVSQEEKSRLLFERLNLGKIPLTNAELIKALFLSSESFKSLPQEERKIKQFEIARLWDEIEHKLNEEDLKFWSFITNKKRENFNTKIELILDLIAGKSDDEKDSFYTFLNFTNKQKEGLFQGNKDVLSDIWKEIEHFYFTMLDWYSTKNYYHKIGYLVAAKHFGDFKGVNLGSLVKDSMKDTKEDFEEKIDKLIQSSVLVEMTELRYETHYNQIFNVLLLFNIETNRVSDAISEFYPFKQHKGSFWSLEHIHARNSENFDKSKKEPWQKWLDLHLTILQELLHTTEGENNKLKIEEVIIKINRDNNATLSWDRFEILFKEVNNIFTLDPENMDRESEGISNLALLSQPDNSALNNSVFEIKRREIIRLDKKGSFIPLCTRRAFMKYYNEDGLNSQYFFWSETDRKNYLSTIENVLEKYLPINHIDEDYGNE</sequence>